<dbReference type="Gene3D" id="3.20.20.100">
    <property type="entry name" value="NADP-dependent oxidoreductase domain"/>
    <property type="match status" value="1"/>
</dbReference>
<dbReference type="Proteomes" id="UP000016931">
    <property type="component" value="Unassembled WGS sequence"/>
</dbReference>
<gene>
    <name evidence="3" type="ORF">SEPMUDRAFT_69755</name>
</gene>
<evidence type="ECO:0000313" key="3">
    <source>
        <dbReference type="EMBL" id="EMF10542.1"/>
    </source>
</evidence>
<dbReference type="RefSeq" id="XP_016758663.1">
    <property type="nucleotide sequence ID" value="XM_016909875.1"/>
</dbReference>
<organism evidence="3 4">
    <name type="scientific">Sphaerulina musiva (strain SO2202)</name>
    <name type="common">Poplar stem canker fungus</name>
    <name type="synonym">Septoria musiva</name>
    <dbReference type="NCBI Taxonomy" id="692275"/>
    <lineage>
        <taxon>Eukaryota</taxon>
        <taxon>Fungi</taxon>
        <taxon>Dikarya</taxon>
        <taxon>Ascomycota</taxon>
        <taxon>Pezizomycotina</taxon>
        <taxon>Dothideomycetes</taxon>
        <taxon>Dothideomycetidae</taxon>
        <taxon>Mycosphaerellales</taxon>
        <taxon>Mycosphaerellaceae</taxon>
        <taxon>Sphaerulina</taxon>
    </lineage>
</organism>
<reference evidence="3 4" key="1">
    <citation type="journal article" date="2012" name="PLoS Pathog.">
        <title>Diverse lifestyles and strategies of plant pathogenesis encoded in the genomes of eighteen Dothideomycetes fungi.</title>
        <authorList>
            <person name="Ohm R.A."/>
            <person name="Feau N."/>
            <person name="Henrissat B."/>
            <person name="Schoch C.L."/>
            <person name="Horwitz B.A."/>
            <person name="Barry K.W."/>
            <person name="Condon B.J."/>
            <person name="Copeland A.C."/>
            <person name="Dhillon B."/>
            <person name="Glaser F."/>
            <person name="Hesse C.N."/>
            <person name="Kosti I."/>
            <person name="LaButti K."/>
            <person name="Lindquist E.A."/>
            <person name="Lucas S."/>
            <person name="Salamov A.A."/>
            <person name="Bradshaw R.E."/>
            <person name="Ciuffetti L."/>
            <person name="Hamelin R.C."/>
            <person name="Kema G.H.J."/>
            <person name="Lawrence C."/>
            <person name="Scott J.A."/>
            <person name="Spatafora J.W."/>
            <person name="Turgeon B.G."/>
            <person name="de Wit P.J.G.M."/>
            <person name="Zhong S."/>
            <person name="Goodwin S.B."/>
            <person name="Grigoriev I.V."/>
        </authorList>
    </citation>
    <scope>NUCLEOTIDE SEQUENCE [LARGE SCALE GENOMIC DNA]</scope>
    <source>
        <strain evidence="3 4">SO2202</strain>
    </source>
</reference>
<dbReference type="InterPro" id="IPR023210">
    <property type="entry name" value="NADP_OxRdtase_dom"/>
</dbReference>
<dbReference type="OMA" id="FQSFWTL"/>
<feature type="domain" description="NADP-dependent oxidoreductase" evidence="2">
    <location>
        <begin position="14"/>
        <end position="204"/>
    </location>
</feature>
<dbReference type="EMBL" id="KB456267">
    <property type="protein sequence ID" value="EMF10542.1"/>
    <property type="molecule type" value="Genomic_DNA"/>
</dbReference>
<dbReference type="InterPro" id="IPR020471">
    <property type="entry name" value="AKR"/>
</dbReference>
<name>N1QFM0_SPHMS</name>
<evidence type="ECO:0000256" key="1">
    <source>
        <dbReference type="ARBA" id="ARBA00023002"/>
    </source>
</evidence>
<dbReference type="Pfam" id="PF00248">
    <property type="entry name" value="Aldo_ket_red"/>
    <property type="match status" value="1"/>
</dbReference>
<sequence>MKTLPSLLYGTAWKQDRTQHLVKQALLRGFRAIDTAAQPKHYQEHLVGAGIREALHYSNGRIRREDVYIQTKYTSVHGQDLTKPLPYDPADSITAQVHASVASSLHNLRHSDEGGDKPNYLDCLVLHSPFPTTAQTLEAWQAMESHVPLEVRTLGLSNCDDVHVLHALWEAATVKPSVLQNRFYPGSGYDGSVRHFCQSKGIVYQSFWTLTANPHLLHSSPVAAVGALAQVSNEVALYSLVLGLGHVQVLCGTTNPDRMQEDLTGITKVQSWSAAHAEQWNHAVLSFDSLLK</sequence>
<dbReference type="CDD" id="cd19071">
    <property type="entry name" value="AKR_AKR1-5-like"/>
    <property type="match status" value="1"/>
</dbReference>
<dbReference type="InterPro" id="IPR036812">
    <property type="entry name" value="NAD(P)_OxRdtase_dom_sf"/>
</dbReference>
<evidence type="ECO:0000259" key="2">
    <source>
        <dbReference type="Pfam" id="PF00248"/>
    </source>
</evidence>
<dbReference type="AlphaFoldDB" id="N1QFM0"/>
<protein>
    <submittedName>
        <fullName evidence="3">Aldo-keto reductase</fullName>
    </submittedName>
</protein>
<evidence type="ECO:0000313" key="4">
    <source>
        <dbReference type="Proteomes" id="UP000016931"/>
    </source>
</evidence>
<dbReference type="eggNOG" id="KOG1577">
    <property type="taxonomic scope" value="Eukaryota"/>
</dbReference>
<proteinExistence type="predicted"/>
<dbReference type="GO" id="GO:0016491">
    <property type="term" value="F:oxidoreductase activity"/>
    <property type="evidence" value="ECO:0007669"/>
    <property type="project" value="UniProtKB-KW"/>
</dbReference>
<accession>N1QFM0</accession>
<keyword evidence="1" id="KW-0560">Oxidoreductase</keyword>
<dbReference type="OrthoDB" id="5357513at2759"/>
<dbReference type="HOGENOM" id="CLU_023205_10_1_1"/>
<dbReference type="STRING" id="692275.N1QFM0"/>
<dbReference type="PANTHER" id="PTHR11732">
    <property type="entry name" value="ALDO/KETO REDUCTASE"/>
    <property type="match status" value="1"/>
</dbReference>
<keyword evidence="4" id="KW-1185">Reference proteome</keyword>
<dbReference type="SUPFAM" id="SSF51430">
    <property type="entry name" value="NAD(P)-linked oxidoreductase"/>
    <property type="match status" value="1"/>
</dbReference>
<dbReference type="GeneID" id="27907012"/>